<keyword evidence="7" id="KW-0963">Cytoplasm</keyword>
<dbReference type="InterPro" id="IPR001015">
    <property type="entry name" value="Ferrochelatase"/>
</dbReference>
<evidence type="ECO:0000256" key="4">
    <source>
        <dbReference type="ARBA" id="ARBA00023239"/>
    </source>
</evidence>
<dbReference type="Pfam" id="PF00762">
    <property type="entry name" value="Ferrochelatase"/>
    <property type="match status" value="1"/>
</dbReference>
<dbReference type="InterPro" id="IPR033644">
    <property type="entry name" value="Ferrochelatase_C"/>
</dbReference>
<dbReference type="AlphaFoldDB" id="A0A1H6JC30"/>
<dbReference type="EMBL" id="FNWX01000012">
    <property type="protein sequence ID" value="SEH56567.1"/>
    <property type="molecule type" value="Genomic_DNA"/>
</dbReference>
<dbReference type="NCBIfam" id="TIGR00109">
    <property type="entry name" value="hemH"/>
    <property type="match status" value="1"/>
</dbReference>
<dbReference type="HAMAP" id="MF_00323">
    <property type="entry name" value="Ferrochelatase"/>
    <property type="match status" value="1"/>
</dbReference>
<evidence type="ECO:0000313" key="9">
    <source>
        <dbReference type="EMBL" id="SEH56567.1"/>
    </source>
</evidence>
<dbReference type="EC" id="4.98.1.1" evidence="7"/>
<evidence type="ECO:0000256" key="7">
    <source>
        <dbReference type="HAMAP-Rule" id="MF_00323"/>
    </source>
</evidence>
<evidence type="ECO:0000313" key="10">
    <source>
        <dbReference type="Proteomes" id="UP000198555"/>
    </source>
</evidence>
<dbReference type="Gene3D" id="3.40.50.1400">
    <property type="match status" value="2"/>
</dbReference>
<comment type="similarity">
    <text evidence="1 7 8">Belongs to the ferrochelatase family.</text>
</comment>
<dbReference type="UniPathway" id="UPA00252">
    <property type="reaction ID" value="UER00325"/>
</dbReference>
<comment type="catalytic activity">
    <reaction evidence="6">
        <text>Fe-coproporphyrin III + 2 H(+) = coproporphyrin III + Fe(2+)</text>
        <dbReference type="Rhea" id="RHEA:49572"/>
        <dbReference type="ChEBI" id="CHEBI:15378"/>
        <dbReference type="ChEBI" id="CHEBI:29033"/>
        <dbReference type="ChEBI" id="CHEBI:68438"/>
        <dbReference type="ChEBI" id="CHEBI:131725"/>
        <dbReference type="EC" id="4.99.1.9"/>
    </reaction>
    <physiologicalReaction direction="right-to-left" evidence="6">
        <dbReference type="Rhea" id="RHEA:49574"/>
    </physiologicalReaction>
</comment>
<keyword evidence="5 7" id="KW-0627">Porphyrin biosynthesis</keyword>
<gene>
    <name evidence="7" type="primary">hemH</name>
    <name evidence="9" type="ORF">SAMN05421793_11236</name>
</gene>
<evidence type="ECO:0000256" key="1">
    <source>
        <dbReference type="ARBA" id="ARBA00007718"/>
    </source>
</evidence>
<evidence type="ECO:0000256" key="3">
    <source>
        <dbReference type="ARBA" id="ARBA00023133"/>
    </source>
</evidence>
<keyword evidence="10" id="KW-1185">Reference proteome</keyword>
<dbReference type="RefSeq" id="WP_089769361.1">
    <property type="nucleotide sequence ID" value="NZ_FNWX01000012.1"/>
</dbReference>
<dbReference type="STRING" id="420404.SAMN05421793_11236"/>
<evidence type="ECO:0000256" key="6">
    <source>
        <dbReference type="ARBA" id="ARBA00024536"/>
    </source>
</evidence>
<sequence length="353" mass="40752">METNQQQPTTTNNRKGILLVNLGSPNSTSVEDVKNYLDEFLMDEKVIDYRWIFRALLVQGIILKTRPKKSAEAYKTVWTDEGSPLIVISKNLQKRLQEVVDVPVGLGMRYGEPSIKNGIQELVDQGINNITLFPLYPQYAMSTTETVIEKAEEVRLKFFPDVKINYVEPFYDREIYINSLAESIREKLPADFDLLQFSYHGVPERHIYKTDPTKTCNLNNCCSKEDNPSHQFCYRHQCYKVTELVCEKLEIPKEKALVTFQSRLGKDKWMEPYTDATLEGLGKKGIKKLAIVCPAFVSDCLETLEEISEEGKEIFLHGGGERFDYIPCLNEKESWVQVVKTLCEEKLNDFYFH</sequence>
<organism evidence="9 10">
    <name type="scientific">Epilithonimonas hominis</name>
    <dbReference type="NCBI Taxonomy" id="420404"/>
    <lineage>
        <taxon>Bacteria</taxon>
        <taxon>Pseudomonadati</taxon>
        <taxon>Bacteroidota</taxon>
        <taxon>Flavobacteriia</taxon>
        <taxon>Flavobacteriales</taxon>
        <taxon>Weeksellaceae</taxon>
        <taxon>Chryseobacterium group</taxon>
        <taxon>Epilithonimonas</taxon>
    </lineage>
</organism>
<keyword evidence="4 7" id="KW-0456">Lyase</keyword>
<keyword evidence="3 7" id="KW-0350">Heme biosynthesis</keyword>
<protein>
    <recommendedName>
        <fullName evidence="7">Ferrochelatase</fullName>
        <ecNumber evidence="7">4.98.1.1</ecNumber>
    </recommendedName>
    <alternativeName>
        <fullName evidence="7">Heme synthase</fullName>
    </alternativeName>
    <alternativeName>
        <fullName evidence="7">Protoheme ferro-lyase</fullName>
    </alternativeName>
</protein>
<comment type="catalytic activity">
    <reaction evidence="7">
        <text>heme b + 2 H(+) = protoporphyrin IX + Fe(2+)</text>
        <dbReference type="Rhea" id="RHEA:22584"/>
        <dbReference type="ChEBI" id="CHEBI:15378"/>
        <dbReference type="ChEBI" id="CHEBI:29033"/>
        <dbReference type="ChEBI" id="CHEBI:57306"/>
        <dbReference type="ChEBI" id="CHEBI:60344"/>
        <dbReference type="EC" id="4.98.1.1"/>
    </reaction>
</comment>
<dbReference type="GO" id="GO:0005737">
    <property type="term" value="C:cytoplasm"/>
    <property type="evidence" value="ECO:0007669"/>
    <property type="project" value="UniProtKB-SubCell"/>
</dbReference>
<dbReference type="CDD" id="cd00419">
    <property type="entry name" value="Ferrochelatase_C"/>
    <property type="match status" value="1"/>
</dbReference>
<dbReference type="InterPro" id="IPR033659">
    <property type="entry name" value="Ferrochelatase_N"/>
</dbReference>
<reference evidence="10" key="1">
    <citation type="submission" date="2016-10" db="EMBL/GenBank/DDBJ databases">
        <authorList>
            <person name="Varghese N."/>
            <person name="Submissions S."/>
        </authorList>
    </citation>
    <scope>NUCLEOTIDE SEQUENCE [LARGE SCALE GENOMIC DNA]</scope>
    <source>
        <strain evidence="10">DSM 19326</strain>
    </source>
</reference>
<dbReference type="GO" id="GO:0006783">
    <property type="term" value="P:heme biosynthetic process"/>
    <property type="evidence" value="ECO:0007669"/>
    <property type="project" value="UniProtKB-UniRule"/>
</dbReference>
<evidence type="ECO:0000256" key="2">
    <source>
        <dbReference type="ARBA" id="ARBA00023004"/>
    </source>
</evidence>
<proteinExistence type="inferred from homology"/>
<dbReference type="PANTHER" id="PTHR11108">
    <property type="entry name" value="FERROCHELATASE"/>
    <property type="match status" value="1"/>
</dbReference>
<keyword evidence="2 7" id="KW-0408">Iron</keyword>
<dbReference type="PANTHER" id="PTHR11108:SF1">
    <property type="entry name" value="FERROCHELATASE, MITOCHONDRIAL"/>
    <property type="match status" value="1"/>
</dbReference>
<dbReference type="GO" id="GO:0004325">
    <property type="term" value="F:ferrochelatase activity"/>
    <property type="evidence" value="ECO:0007669"/>
    <property type="project" value="UniProtKB-UniRule"/>
</dbReference>
<dbReference type="SUPFAM" id="SSF53800">
    <property type="entry name" value="Chelatase"/>
    <property type="match status" value="1"/>
</dbReference>
<name>A0A1H6JC30_9FLAO</name>
<dbReference type="Proteomes" id="UP000198555">
    <property type="component" value="Unassembled WGS sequence"/>
</dbReference>
<comment type="function">
    <text evidence="7">Catalyzes the ferrous insertion into protoporphyrin IX.</text>
</comment>
<feature type="binding site" evidence="7">
    <location>
        <position position="302"/>
    </location>
    <ligand>
        <name>Fe(2+)</name>
        <dbReference type="ChEBI" id="CHEBI:29033"/>
    </ligand>
</feature>
<evidence type="ECO:0000256" key="5">
    <source>
        <dbReference type="ARBA" id="ARBA00023244"/>
    </source>
</evidence>
<feature type="binding site" evidence="7">
    <location>
        <position position="200"/>
    </location>
    <ligand>
        <name>Fe(2+)</name>
        <dbReference type="ChEBI" id="CHEBI:29033"/>
    </ligand>
</feature>
<keyword evidence="7" id="KW-0479">Metal-binding</keyword>
<evidence type="ECO:0000256" key="8">
    <source>
        <dbReference type="RuleBase" id="RU004185"/>
    </source>
</evidence>
<comment type="subcellular location">
    <subcellularLocation>
        <location evidence="7">Cytoplasm</location>
    </subcellularLocation>
</comment>
<dbReference type="CDD" id="cd03411">
    <property type="entry name" value="Ferrochelatase_N"/>
    <property type="match status" value="1"/>
</dbReference>
<dbReference type="GO" id="GO:0046872">
    <property type="term" value="F:metal ion binding"/>
    <property type="evidence" value="ECO:0007669"/>
    <property type="project" value="UniProtKB-KW"/>
</dbReference>
<accession>A0A1H6JC30</accession>
<comment type="pathway">
    <text evidence="7">Porphyrin-containing compound metabolism; protoheme biosynthesis; protoheme from protoporphyrin-IX: step 1/1.</text>
</comment>